<protein>
    <submittedName>
        <fullName evidence="3">Type II toxin-antitoxin system RelE/ParE family toxin</fullName>
    </submittedName>
</protein>
<organism evidence="3 4">
    <name type="scientific">Nocardia carnea</name>
    <dbReference type="NCBI Taxonomy" id="37328"/>
    <lineage>
        <taxon>Bacteria</taxon>
        <taxon>Bacillati</taxon>
        <taxon>Actinomycetota</taxon>
        <taxon>Actinomycetes</taxon>
        <taxon>Mycobacteriales</taxon>
        <taxon>Nocardiaceae</taxon>
        <taxon>Nocardia</taxon>
    </lineage>
</organism>
<keyword evidence="2" id="KW-1277">Toxin-antitoxin system</keyword>
<dbReference type="Pfam" id="PF05016">
    <property type="entry name" value="ParE_toxin"/>
    <property type="match status" value="1"/>
</dbReference>
<dbReference type="GeneID" id="93503055"/>
<dbReference type="InterPro" id="IPR035093">
    <property type="entry name" value="RelE/ParE_toxin_dom_sf"/>
</dbReference>
<dbReference type="PANTHER" id="PTHR35601">
    <property type="entry name" value="TOXIN RELE"/>
    <property type="match status" value="1"/>
</dbReference>
<accession>A0ABW7TWE2</accession>
<dbReference type="SUPFAM" id="SSF143011">
    <property type="entry name" value="RelE-like"/>
    <property type="match status" value="1"/>
</dbReference>
<proteinExistence type="inferred from homology"/>
<dbReference type="RefSeq" id="WP_033243861.1">
    <property type="nucleotide sequence ID" value="NZ_JBIRUQ010000008.1"/>
</dbReference>
<evidence type="ECO:0000256" key="1">
    <source>
        <dbReference type="ARBA" id="ARBA00006226"/>
    </source>
</evidence>
<evidence type="ECO:0000313" key="3">
    <source>
        <dbReference type="EMBL" id="MFI1464528.1"/>
    </source>
</evidence>
<evidence type="ECO:0000313" key="4">
    <source>
        <dbReference type="Proteomes" id="UP001611263"/>
    </source>
</evidence>
<gene>
    <name evidence="3" type="ORF">ACH4WX_27720</name>
</gene>
<evidence type="ECO:0000256" key="2">
    <source>
        <dbReference type="ARBA" id="ARBA00022649"/>
    </source>
</evidence>
<name>A0ABW7TWE2_9NOCA</name>
<sequence length="89" mass="10496">MTEYTLETTPTVRRMLTEKLSEAVATAAFEFMTGPLLENPYRVGKRLQPPLDDRFSARRGTYRLLYRVDDKRMVVTVVDVNHRRDIYRT</sequence>
<dbReference type="EMBL" id="JBIRUQ010000008">
    <property type="protein sequence ID" value="MFI1464528.1"/>
    <property type="molecule type" value="Genomic_DNA"/>
</dbReference>
<reference evidence="3 4" key="1">
    <citation type="submission" date="2024-10" db="EMBL/GenBank/DDBJ databases">
        <title>The Natural Products Discovery Center: Release of the First 8490 Sequenced Strains for Exploring Actinobacteria Biosynthetic Diversity.</title>
        <authorList>
            <person name="Kalkreuter E."/>
            <person name="Kautsar S.A."/>
            <person name="Yang D."/>
            <person name="Bader C.D."/>
            <person name="Teijaro C.N."/>
            <person name="Fluegel L."/>
            <person name="Davis C.M."/>
            <person name="Simpson J.R."/>
            <person name="Lauterbach L."/>
            <person name="Steele A.D."/>
            <person name="Gui C."/>
            <person name="Meng S."/>
            <person name="Li G."/>
            <person name="Viehrig K."/>
            <person name="Ye F."/>
            <person name="Su P."/>
            <person name="Kiefer A.F."/>
            <person name="Nichols A."/>
            <person name="Cepeda A.J."/>
            <person name="Yan W."/>
            <person name="Fan B."/>
            <person name="Jiang Y."/>
            <person name="Adhikari A."/>
            <person name="Zheng C.-J."/>
            <person name="Schuster L."/>
            <person name="Cowan T.M."/>
            <person name="Smanski M.J."/>
            <person name="Chevrette M.G."/>
            <person name="De Carvalho L.P.S."/>
            <person name="Shen B."/>
        </authorList>
    </citation>
    <scope>NUCLEOTIDE SEQUENCE [LARGE SCALE GENOMIC DNA]</scope>
    <source>
        <strain evidence="3 4">NPDC020568</strain>
    </source>
</reference>
<keyword evidence="4" id="KW-1185">Reference proteome</keyword>
<dbReference type="InterPro" id="IPR007712">
    <property type="entry name" value="RelE/ParE_toxin"/>
</dbReference>
<comment type="similarity">
    <text evidence="1">Belongs to the RelE toxin family.</text>
</comment>
<dbReference type="Proteomes" id="UP001611263">
    <property type="component" value="Unassembled WGS sequence"/>
</dbReference>
<comment type="caution">
    <text evidence="3">The sequence shown here is derived from an EMBL/GenBank/DDBJ whole genome shotgun (WGS) entry which is preliminary data.</text>
</comment>
<dbReference type="Gene3D" id="3.30.2310.20">
    <property type="entry name" value="RelE-like"/>
    <property type="match status" value="1"/>
</dbReference>
<dbReference type="PANTHER" id="PTHR35601:SF1">
    <property type="entry name" value="TOXIN RELE"/>
    <property type="match status" value="1"/>
</dbReference>